<dbReference type="SUPFAM" id="SSF53474">
    <property type="entry name" value="alpha/beta-Hydrolases"/>
    <property type="match status" value="1"/>
</dbReference>
<evidence type="ECO:0008006" key="3">
    <source>
        <dbReference type="Google" id="ProtNLM"/>
    </source>
</evidence>
<dbReference type="InterPro" id="IPR029058">
    <property type="entry name" value="AB_hydrolase_fold"/>
</dbReference>
<evidence type="ECO:0000313" key="2">
    <source>
        <dbReference type="Proteomes" id="UP000190102"/>
    </source>
</evidence>
<gene>
    <name evidence="1" type="ORF">SAMN02745119_01240</name>
</gene>
<dbReference type="Proteomes" id="UP000190102">
    <property type="component" value="Unassembled WGS sequence"/>
</dbReference>
<dbReference type="EMBL" id="FUWR01000005">
    <property type="protein sequence ID" value="SJZ64981.1"/>
    <property type="molecule type" value="Genomic_DNA"/>
</dbReference>
<name>A0A1T4MDK9_9BACT</name>
<protein>
    <recommendedName>
        <fullName evidence="3">Alpha/beta hydrolase</fullName>
    </recommendedName>
</protein>
<organism evidence="1 2">
    <name type="scientific">Trichlorobacter thiogenes</name>
    <dbReference type="NCBI Taxonomy" id="115783"/>
    <lineage>
        <taxon>Bacteria</taxon>
        <taxon>Pseudomonadati</taxon>
        <taxon>Thermodesulfobacteriota</taxon>
        <taxon>Desulfuromonadia</taxon>
        <taxon>Geobacterales</taxon>
        <taxon>Geobacteraceae</taxon>
        <taxon>Trichlorobacter</taxon>
    </lineage>
</organism>
<dbReference type="RefSeq" id="WP_139366690.1">
    <property type="nucleotide sequence ID" value="NZ_FUWR01000005.1"/>
</dbReference>
<dbReference type="STRING" id="115783.SAMN02745119_01240"/>
<keyword evidence="2" id="KW-1185">Reference proteome</keyword>
<proteinExistence type="predicted"/>
<sequence>MKQLLSRHLQPLTERHPALMTMATATAGFFRSIAIKPYKQRHRPRELALWERYHSLHAVRCQVYREKSAGGRPTIVVAGFVPDATEVVEFQRPILRSHGSIYYLNYPRNGFSQELFEAQLADLIDELTLKGQRPVLMGVSFGAGLVVDFLRRASEQLHDRLRGLLLVSPVLCTADLIRPDDQRSGGVRMLESNLRKILKADPNDETNLNRQLERARRCFQALFEAGAENRNLTTRHLAIRQRIFGVLEHTSNLGGYQRVLALRSFAEPAPARTIFSGPTLVMLAEDEQSILVPGSPTLQLCADHAALRSVFPEGKTCLIASNSDADPVAHASLIFHQHCYNPRMEQWLQKLHNQPLLAVV</sequence>
<dbReference type="OrthoDB" id="5391393at2"/>
<dbReference type="AlphaFoldDB" id="A0A1T4MDK9"/>
<accession>A0A1T4MDK9</accession>
<dbReference type="Gene3D" id="3.40.50.1820">
    <property type="entry name" value="alpha/beta hydrolase"/>
    <property type="match status" value="1"/>
</dbReference>
<evidence type="ECO:0000313" key="1">
    <source>
        <dbReference type="EMBL" id="SJZ64981.1"/>
    </source>
</evidence>
<reference evidence="2" key="1">
    <citation type="submission" date="2017-02" db="EMBL/GenBank/DDBJ databases">
        <authorList>
            <person name="Varghese N."/>
            <person name="Submissions S."/>
        </authorList>
    </citation>
    <scope>NUCLEOTIDE SEQUENCE [LARGE SCALE GENOMIC DNA]</scope>
    <source>
        <strain evidence="2">ATCC BAA-34</strain>
    </source>
</reference>